<dbReference type="RefSeq" id="WP_101260493.1">
    <property type="nucleotide sequence ID" value="NZ_MVDD01000003.1"/>
</dbReference>
<sequence>MSNISKKDLRNSIIAGLGSVEDKVILDSINQLREEGKPEDVNILLDLMVSTTSNEIQTTIHQFLADLKSQEAEKFIVEAIRNDKYLAIRKNLVSVCWESSVNFSNSISTFVDLLIEADFETSFEAFTVIENLSEKISDEIKPIEQAKLKNAIAAASLEKKGMLHEAIHLIDQL</sequence>
<gene>
    <name evidence="1" type="ORF">BZG02_05910</name>
</gene>
<evidence type="ECO:0000313" key="2">
    <source>
        <dbReference type="Proteomes" id="UP000233535"/>
    </source>
</evidence>
<dbReference type="Proteomes" id="UP000233535">
    <property type="component" value="Unassembled WGS sequence"/>
</dbReference>
<comment type="caution">
    <text evidence="1">The sequence shown here is derived from an EMBL/GenBank/DDBJ whole genome shotgun (WGS) entry which is preliminary data.</text>
</comment>
<organism evidence="1 2">
    <name type="scientific">Labilibaculum filiforme</name>
    <dbReference type="NCBI Taxonomy" id="1940526"/>
    <lineage>
        <taxon>Bacteria</taxon>
        <taxon>Pseudomonadati</taxon>
        <taxon>Bacteroidota</taxon>
        <taxon>Bacteroidia</taxon>
        <taxon>Marinilabiliales</taxon>
        <taxon>Marinifilaceae</taxon>
        <taxon>Labilibaculum</taxon>
    </lineage>
</organism>
<evidence type="ECO:0000313" key="1">
    <source>
        <dbReference type="EMBL" id="PKQ64351.1"/>
    </source>
</evidence>
<protein>
    <recommendedName>
        <fullName evidence="3">Immunity protein 30 domain-containing protein</fullName>
    </recommendedName>
</protein>
<reference evidence="1 2" key="1">
    <citation type="journal article" date="2017" name="Front. Microbiol.">
        <title>Labilibaculum manganireducens gen. nov., sp. nov. and Labilibaculum filiforme sp. nov., Novel Bacteroidetes Isolated from Subsurface Sediments of the Baltic Sea.</title>
        <authorList>
            <person name="Vandieken V."/>
            <person name="Marshall I.P."/>
            <person name="Niemann H."/>
            <person name="Engelen B."/>
            <person name="Cypionka H."/>
        </authorList>
    </citation>
    <scope>NUCLEOTIDE SEQUENCE [LARGE SCALE GENOMIC DNA]</scope>
    <source>
        <strain evidence="1 2">59.16B</strain>
    </source>
</reference>
<dbReference type="EMBL" id="MVDD01000003">
    <property type="protein sequence ID" value="PKQ64351.1"/>
    <property type="molecule type" value="Genomic_DNA"/>
</dbReference>
<name>A0A2N3I223_9BACT</name>
<evidence type="ECO:0008006" key="3">
    <source>
        <dbReference type="Google" id="ProtNLM"/>
    </source>
</evidence>
<accession>A0A2N3I223</accession>
<keyword evidence="2" id="KW-1185">Reference proteome</keyword>
<dbReference type="OrthoDB" id="1121286at2"/>
<proteinExistence type="predicted"/>
<dbReference type="AlphaFoldDB" id="A0A2N3I223"/>